<evidence type="ECO:0000259" key="10">
    <source>
        <dbReference type="PROSITE" id="PS51757"/>
    </source>
</evidence>
<evidence type="ECO:0000313" key="12">
    <source>
        <dbReference type="Proteomes" id="UP000792457"/>
    </source>
</evidence>
<evidence type="ECO:0000256" key="1">
    <source>
        <dbReference type="ARBA" id="ARBA00022443"/>
    </source>
</evidence>
<dbReference type="EMBL" id="KZ308531">
    <property type="protein sequence ID" value="KAG8231097.1"/>
    <property type="molecule type" value="Genomic_DNA"/>
</dbReference>
<keyword evidence="6" id="KW-0505">Motor protein</keyword>
<evidence type="ECO:0000256" key="5">
    <source>
        <dbReference type="PROSITE-ProRule" id="PRU00192"/>
    </source>
</evidence>
<evidence type="ECO:0000259" key="8">
    <source>
        <dbReference type="PROSITE" id="PS50002"/>
    </source>
</evidence>
<proteinExistence type="inferred from homology"/>
<dbReference type="SMART" id="SM00242">
    <property type="entry name" value="MYSc"/>
    <property type="match status" value="1"/>
</dbReference>
<dbReference type="PANTHER" id="PTHR13140">
    <property type="entry name" value="MYOSIN"/>
    <property type="match status" value="1"/>
</dbReference>
<dbReference type="InterPro" id="IPR036028">
    <property type="entry name" value="SH3-like_dom_sf"/>
</dbReference>
<feature type="region of interest" description="Disordered" evidence="7">
    <location>
        <begin position="560"/>
        <end position="590"/>
    </location>
</feature>
<dbReference type="GO" id="GO:0005737">
    <property type="term" value="C:cytoplasm"/>
    <property type="evidence" value="ECO:0007669"/>
    <property type="project" value="TreeGrafter"/>
</dbReference>
<evidence type="ECO:0000256" key="7">
    <source>
        <dbReference type="SAM" id="MobiDB-lite"/>
    </source>
</evidence>
<dbReference type="InterPro" id="IPR001452">
    <property type="entry name" value="SH3_domain"/>
</dbReference>
<dbReference type="FunFam" id="2.30.30.40:FF:000072">
    <property type="entry name" value="Unconventional Myosin IB"/>
    <property type="match status" value="1"/>
</dbReference>
<comment type="caution">
    <text evidence="6">Lacks conserved residue(s) required for the propagation of feature annotation.</text>
</comment>
<dbReference type="SUPFAM" id="SSF52540">
    <property type="entry name" value="P-loop containing nucleoside triphosphate hydrolases"/>
    <property type="match status" value="1"/>
</dbReference>
<feature type="region of interest" description="Disordered" evidence="7">
    <location>
        <begin position="426"/>
        <end position="515"/>
    </location>
</feature>
<organism evidence="11 12">
    <name type="scientific">Ladona fulva</name>
    <name type="common">Scarce chaser dragonfly</name>
    <name type="synonym">Libellula fulva</name>
    <dbReference type="NCBI Taxonomy" id="123851"/>
    <lineage>
        <taxon>Eukaryota</taxon>
        <taxon>Metazoa</taxon>
        <taxon>Ecdysozoa</taxon>
        <taxon>Arthropoda</taxon>
        <taxon>Hexapoda</taxon>
        <taxon>Insecta</taxon>
        <taxon>Pterygota</taxon>
        <taxon>Palaeoptera</taxon>
        <taxon>Odonata</taxon>
        <taxon>Epiprocta</taxon>
        <taxon>Anisoptera</taxon>
        <taxon>Libelluloidea</taxon>
        <taxon>Libellulidae</taxon>
        <taxon>Ladona</taxon>
    </lineage>
</organism>
<name>A0A8K0P2X7_LADFU</name>
<dbReference type="PROSITE" id="PS50002">
    <property type="entry name" value="SH3"/>
    <property type="match status" value="1"/>
</dbReference>
<dbReference type="InterPro" id="IPR001609">
    <property type="entry name" value="Myosin_head_motor_dom-like"/>
</dbReference>
<dbReference type="PRINTS" id="PR00499">
    <property type="entry name" value="P67PHOX"/>
</dbReference>
<keyword evidence="12" id="KW-1185">Reference proteome</keyword>
<evidence type="ECO:0000256" key="2">
    <source>
        <dbReference type="ARBA" id="ARBA00022741"/>
    </source>
</evidence>
<comment type="similarity">
    <text evidence="6">Belongs to the TRAFAC class myosin-kinesin ATPase superfamily. Myosin family.</text>
</comment>
<sequence length="650" mass="72826">MIEAKRPPGIICVLDDVCATLHAVSDGADLDLQNKLNAAAGQNQHYQQCKEGFIIHHYAGIVSYNVEGFCDRNRDVLFPDLIELMQGSTNHLVRSLFPDQISSGSKSRPTTAGSKIRTQANKLVDELMKCTPHYIRYAVLTPQTWPKWCGPPETGIQIIMNSVHMDPDQYQLGKTKVFVKAPESLFLLEEMRERKYNHFARVIQKAFKKYFARKKNDRQKEEAADLFFGKKERRRFSLNRNFIGDYIGIEYRPTIQSLIGRREKIIFAEVSTMRDLVLTTNALFLIGREKIKKGVDKGKYVEVLKRKLEYANISFVSVSPLKDDFVIIHTKQDYDSVLEIVFKTEFLSSLNKMYKSKLNRDIVIKFSDHLEFRVKKEGWGGGGMKQIKFELGIGDQPTLKASGKVMNVTIGSGLPKDSRTSRIVQGWPFRSNSSIKRPGERNQLQRNVSEQNPNLRRQLPLPTRPAPRPPQAAPAAPTTAPPPVPAITPRASMRAPPPPKEPAPKNQPVVTPGAFRLPALSPANAMSYRMSNGTNAGQNSITLPQLKAAKRESQEFLMTPPAGVAGEKRASISGGTKPIPGGGKPKPIPRTKVTIPLCKAVYSYNAQDIDELSFKEGEIIEIVKEHGGGWWQCKLRGREGLIPANYVKKM</sequence>
<dbReference type="GO" id="GO:0016459">
    <property type="term" value="C:myosin complex"/>
    <property type="evidence" value="ECO:0007669"/>
    <property type="project" value="UniProtKB-KW"/>
</dbReference>
<keyword evidence="1 5" id="KW-0728">SH3 domain</keyword>
<dbReference type="PRINTS" id="PR00452">
    <property type="entry name" value="SH3DOMAIN"/>
</dbReference>
<keyword evidence="3" id="KW-0067">ATP-binding</keyword>
<keyword evidence="2" id="KW-0547">Nucleotide-binding</keyword>
<evidence type="ECO:0000256" key="4">
    <source>
        <dbReference type="ARBA" id="ARBA00023203"/>
    </source>
</evidence>
<evidence type="ECO:0000259" key="9">
    <source>
        <dbReference type="PROSITE" id="PS51456"/>
    </source>
</evidence>
<feature type="compositionally biased region" description="Polar residues" evidence="7">
    <location>
        <begin position="442"/>
        <end position="455"/>
    </location>
</feature>
<feature type="domain" description="TH1" evidence="10">
    <location>
        <begin position="231"/>
        <end position="412"/>
    </location>
</feature>
<dbReference type="GO" id="GO:0005524">
    <property type="term" value="F:ATP binding"/>
    <property type="evidence" value="ECO:0007669"/>
    <property type="project" value="UniProtKB-KW"/>
</dbReference>
<feature type="compositionally biased region" description="Pro residues" evidence="7">
    <location>
        <begin position="462"/>
        <end position="472"/>
    </location>
</feature>
<dbReference type="InterPro" id="IPR010926">
    <property type="entry name" value="Myosin_TH1"/>
</dbReference>
<comment type="caution">
    <text evidence="11">The sequence shown here is derived from an EMBL/GenBank/DDBJ whole genome shotgun (WGS) entry which is preliminary data.</text>
</comment>
<dbReference type="Gene3D" id="1.20.58.530">
    <property type="match status" value="1"/>
</dbReference>
<protein>
    <submittedName>
        <fullName evidence="11">Uncharacterized protein</fullName>
    </submittedName>
</protein>
<dbReference type="GO" id="GO:0006897">
    <property type="term" value="P:endocytosis"/>
    <property type="evidence" value="ECO:0007669"/>
    <property type="project" value="TreeGrafter"/>
</dbReference>
<dbReference type="GO" id="GO:0000146">
    <property type="term" value="F:microfilament motor activity"/>
    <property type="evidence" value="ECO:0007669"/>
    <property type="project" value="TreeGrafter"/>
</dbReference>
<dbReference type="SUPFAM" id="SSF50044">
    <property type="entry name" value="SH3-domain"/>
    <property type="match status" value="1"/>
</dbReference>
<dbReference type="OrthoDB" id="6108017at2759"/>
<dbReference type="PANTHER" id="PTHR13140:SF729">
    <property type="entry name" value="UNCONVENTIONAL MYOSIN-IE"/>
    <property type="match status" value="1"/>
</dbReference>
<dbReference type="Gene3D" id="1.20.5.4820">
    <property type="match status" value="1"/>
</dbReference>
<dbReference type="InterPro" id="IPR027417">
    <property type="entry name" value="P-loop_NTPase"/>
</dbReference>
<dbReference type="Pfam" id="PF06017">
    <property type="entry name" value="Myosin_TH1"/>
    <property type="match status" value="1"/>
</dbReference>
<evidence type="ECO:0000313" key="11">
    <source>
        <dbReference type="EMBL" id="KAG8231097.1"/>
    </source>
</evidence>
<dbReference type="PROSITE" id="PS51456">
    <property type="entry name" value="MYOSIN_MOTOR"/>
    <property type="match status" value="2"/>
</dbReference>
<keyword evidence="4 6" id="KW-0009">Actin-binding</keyword>
<dbReference type="GO" id="GO:0005886">
    <property type="term" value="C:plasma membrane"/>
    <property type="evidence" value="ECO:0007669"/>
    <property type="project" value="TreeGrafter"/>
</dbReference>
<dbReference type="GO" id="GO:0005902">
    <property type="term" value="C:microvillus"/>
    <property type="evidence" value="ECO:0007669"/>
    <property type="project" value="TreeGrafter"/>
</dbReference>
<dbReference type="Gene3D" id="2.30.30.40">
    <property type="entry name" value="SH3 Domains"/>
    <property type="match status" value="1"/>
</dbReference>
<dbReference type="GO" id="GO:0051015">
    <property type="term" value="F:actin filament binding"/>
    <property type="evidence" value="ECO:0007669"/>
    <property type="project" value="TreeGrafter"/>
</dbReference>
<dbReference type="GO" id="GO:0007015">
    <property type="term" value="P:actin filament organization"/>
    <property type="evidence" value="ECO:0007669"/>
    <property type="project" value="TreeGrafter"/>
</dbReference>
<dbReference type="SMART" id="SM00326">
    <property type="entry name" value="SH3"/>
    <property type="match status" value="1"/>
</dbReference>
<evidence type="ECO:0000256" key="3">
    <source>
        <dbReference type="ARBA" id="ARBA00022840"/>
    </source>
</evidence>
<keyword evidence="6" id="KW-0518">Myosin</keyword>
<evidence type="ECO:0000256" key="6">
    <source>
        <dbReference type="PROSITE-ProRule" id="PRU00782"/>
    </source>
</evidence>
<dbReference type="Proteomes" id="UP000792457">
    <property type="component" value="Unassembled WGS sequence"/>
</dbReference>
<feature type="domain" description="SH3" evidence="8">
    <location>
        <begin position="593"/>
        <end position="650"/>
    </location>
</feature>
<dbReference type="AlphaFoldDB" id="A0A8K0P2X7"/>
<accession>A0A8K0P2X7</accession>
<feature type="domain" description="Myosin motor" evidence="9">
    <location>
        <begin position="137"/>
        <end position="193"/>
    </location>
</feature>
<dbReference type="Pfam" id="PF00063">
    <property type="entry name" value="Myosin_head"/>
    <property type="match status" value="1"/>
</dbReference>
<feature type="domain" description="Myosin motor" evidence="9">
    <location>
        <begin position="1"/>
        <end position="136"/>
    </location>
</feature>
<dbReference type="Pfam" id="PF14604">
    <property type="entry name" value="SH3_9"/>
    <property type="match status" value="1"/>
</dbReference>
<reference evidence="11" key="1">
    <citation type="submission" date="2013-04" db="EMBL/GenBank/DDBJ databases">
        <authorList>
            <person name="Qu J."/>
            <person name="Murali S.C."/>
            <person name="Bandaranaike D."/>
            <person name="Bellair M."/>
            <person name="Blankenburg K."/>
            <person name="Chao H."/>
            <person name="Dinh H."/>
            <person name="Doddapaneni H."/>
            <person name="Downs B."/>
            <person name="Dugan-Rocha S."/>
            <person name="Elkadiri S."/>
            <person name="Gnanaolivu R.D."/>
            <person name="Hernandez B."/>
            <person name="Javaid M."/>
            <person name="Jayaseelan J.C."/>
            <person name="Lee S."/>
            <person name="Li M."/>
            <person name="Ming W."/>
            <person name="Munidasa M."/>
            <person name="Muniz J."/>
            <person name="Nguyen L."/>
            <person name="Ongeri F."/>
            <person name="Osuji N."/>
            <person name="Pu L.-L."/>
            <person name="Puazo M."/>
            <person name="Qu C."/>
            <person name="Quiroz J."/>
            <person name="Raj R."/>
            <person name="Weissenberger G."/>
            <person name="Xin Y."/>
            <person name="Zou X."/>
            <person name="Han Y."/>
            <person name="Richards S."/>
            <person name="Worley K."/>
            <person name="Muzny D."/>
            <person name="Gibbs R."/>
        </authorList>
    </citation>
    <scope>NUCLEOTIDE SEQUENCE</scope>
    <source>
        <strain evidence="11">Sampled in the wild</strain>
    </source>
</reference>
<gene>
    <name evidence="11" type="ORF">J437_LFUL011176</name>
</gene>
<dbReference type="PROSITE" id="PS51757">
    <property type="entry name" value="TH1"/>
    <property type="match status" value="1"/>
</dbReference>
<reference evidence="11" key="2">
    <citation type="submission" date="2017-10" db="EMBL/GenBank/DDBJ databases">
        <title>Ladona fulva Genome sequencing and assembly.</title>
        <authorList>
            <person name="Murali S."/>
            <person name="Richards S."/>
            <person name="Bandaranaike D."/>
            <person name="Bellair M."/>
            <person name="Blankenburg K."/>
            <person name="Chao H."/>
            <person name="Dinh H."/>
            <person name="Doddapaneni H."/>
            <person name="Dugan-Rocha S."/>
            <person name="Elkadiri S."/>
            <person name="Gnanaolivu R."/>
            <person name="Hernandez B."/>
            <person name="Skinner E."/>
            <person name="Javaid M."/>
            <person name="Lee S."/>
            <person name="Li M."/>
            <person name="Ming W."/>
            <person name="Munidasa M."/>
            <person name="Muniz J."/>
            <person name="Nguyen L."/>
            <person name="Hughes D."/>
            <person name="Osuji N."/>
            <person name="Pu L.-L."/>
            <person name="Puazo M."/>
            <person name="Qu C."/>
            <person name="Quiroz J."/>
            <person name="Raj R."/>
            <person name="Weissenberger G."/>
            <person name="Xin Y."/>
            <person name="Zou X."/>
            <person name="Han Y."/>
            <person name="Worley K."/>
            <person name="Muzny D."/>
            <person name="Gibbs R."/>
        </authorList>
    </citation>
    <scope>NUCLEOTIDE SEQUENCE</scope>
    <source>
        <strain evidence="11">Sampled in the wild</strain>
    </source>
</reference>